<evidence type="ECO:0000256" key="1">
    <source>
        <dbReference type="SAM" id="SignalP"/>
    </source>
</evidence>
<comment type="caution">
    <text evidence="2">The sequence shown here is derived from an EMBL/GenBank/DDBJ whole genome shotgun (WGS) entry which is preliminary data.</text>
</comment>
<dbReference type="AlphaFoldDB" id="A0AAE1BU98"/>
<evidence type="ECO:0000313" key="3">
    <source>
        <dbReference type="Proteomes" id="UP001286313"/>
    </source>
</evidence>
<evidence type="ECO:0000313" key="2">
    <source>
        <dbReference type="EMBL" id="KAK3855070.1"/>
    </source>
</evidence>
<sequence length="249" mass="27046">MTPRVALLLVGVTALLSDRVLGVKWGRHHVGQMLKLRDQEGLMLKWEGGHVGQMLKRTDQEGQMLNWTDQEGQMLKRTDQEGQMLNWTDHVGQMLVEVVERHMRGCQLVLWTTVSHSPVVSAVLRQAGGGGGGVVVVDGGGSERHQYLPQGVWNDVTITCRGLLLYIDNNNNATNKALKNLELTGLWKKSGVRVLVVSSSSSSSSSSSVKEVLLHPTLRNTVHAVYMILESGVGSPGDGGGRPVSPIKS</sequence>
<name>A0AAE1BU98_PETCI</name>
<organism evidence="2 3">
    <name type="scientific">Petrolisthes cinctipes</name>
    <name type="common">Flat porcelain crab</name>
    <dbReference type="NCBI Taxonomy" id="88211"/>
    <lineage>
        <taxon>Eukaryota</taxon>
        <taxon>Metazoa</taxon>
        <taxon>Ecdysozoa</taxon>
        <taxon>Arthropoda</taxon>
        <taxon>Crustacea</taxon>
        <taxon>Multicrustacea</taxon>
        <taxon>Malacostraca</taxon>
        <taxon>Eumalacostraca</taxon>
        <taxon>Eucarida</taxon>
        <taxon>Decapoda</taxon>
        <taxon>Pleocyemata</taxon>
        <taxon>Anomura</taxon>
        <taxon>Galatheoidea</taxon>
        <taxon>Porcellanidae</taxon>
        <taxon>Petrolisthes</taxon>
    </lineage>
</organism>
<gene>
    <name evidence="2" type="ORF">Pcinc_038498</name>
</gene>
<reference evidence="2" key="1">
    <citation type="submission" date="2023-10" db="EMBL/GenBank/DDBJ databases">
        <title>Genome assemblies of two species of porcelain crab, Petrolisthes cinctipes and Petrolisthes manimaculis (Anomura: Porcellanidae).</title>
        <authorList>
            <person name="Angst P."/>
        </authorList>
    </citation>
    <scope>NUCLEOTIDE SEQUENCE</scope>
    <source>
        <strain evidence="2">PB745_01</strain>
        <tissue evidence="2">Gill</tissue>
    </source>
</reference>
<dbReference type="EMBL" id="JAWQEG010006364">
    <property type="protein sequence ID" value="KAK3855070.1"/>
    <property type="molecule type" value="Genomic_DNA"/>
</dbReference>
<keyword evidence="1" id="KW-0732">Signal</keyword>
<keyword evidence="3" id="KW-1185">Reference proteome</keyword>
<feature type="chain" id="PRO_5042260038" evidence="1">
    <location>
        <begin position="23"/>
        <end position="249"/>
    </location>
</feature>
<proteinExistence type="predicted"/>
<protein>
    <submittedName>
        <fullName evidence="2">Uncharacterized protein</fullName>
    </submittedName>
</protein>
<feature type="signal peptide" evidence="1">
    <location>
        <begin position="1"/>
        <end position="22"/>
    </location>
</feature>
<accession>A0AAE1BU98</accession>
<dbReference type="Proteomes" id="UP001286313">
    <property type="component" value="Unassembled WGS sequence"/>
</dbReference>